<dbReference type="AlphaFoldDB" id="A0A2T3NXC2"/>
<gene>
    <name evidence="2" type="ORF">C9I98_07595</name>
</gene>
<proteinExistence type="predicted"/>
<feature type="transmembrane region" description="Helical" evidence="1">
    <location>
        <begin position="78"/>
        <end position="98"/>
    </location>
</feature>
<feature type="transmembrane region" description="Helical" evidence="1">
    <location>
        <begin position="118"/>
        <end position="140"/>
    </location>
</feature>
<feature type="transmembrane region" description="Helical" evidence="1">
    <location>
        <begin position="313"/>
        <end position="331"/>
    </location>
</feature>
<feature type="transmembrane region" description="Helical" evidence="1">
    <location>
        <begin position="147"/>
        <end position="180"/>
    </location>
</feature>
<reference evidence="2 3" key="1">
    <citation type="submission" date="2018-01" db="EMBL/GenBank/DDBJ databases">
        <title>Whole genome sequencing of Histamine producing bacteria.</title>
        <authorList>
            <person name="Butler K."/>
        </authorList>
    </citation>
    <scope>NUCLEOTIDE SEQUENCE [LARGE SCALE GENOMIC DNA]</scope>
    <source>
        <strain evidence="2 3">DSM 100436</strain>
    </source>
</reference>
<name>A0A2T3NXC2_9GAMM</name>
<feature type="transmembrane region" description="Helical" evidence="1">
    <location>
        <begin position="263"/>
        <end position="282"/>
    </location>
</feature>
<sequence>MKISKRQEKTLSQAIQHWEDEQTISEETAEQLRNSYEVVGFDWKLIAVYSFWIAITCFIISIGVLLADDYLMELLAKLIDTPASVLAVISAMLAAGVFWLGQKRRTTHPDKHISNEAIYFFGVLFTAVSVGFMKETALFARWDDPPFLLLLTVVYGILAIRLPSTLVWIFSLFGFAWWGLEQTHLWESASGHFFGLNQPLRLVVAGIIVLLAGRALARTERYQPLADPTRFIGYFYLLFALWLVSIVGNYGDGAAWSKVSQLSLIHWAILSGVVCLILIYHGIQHEDKIARSFGITFLLINLYTRYFEYFWDAMHKTLFFAILALSFWLIGTKAEKLWQVSHNKS</sequence>
<feature type="transmembrane region" description="Helical" evidence="1">
    <location>
        <begin position="231"/>
        <end position="251"/>
    </location>
</feature>
<evidence type="ECO:0000313" key="3">
    <source>
        <dbReference type="Proteomes" id="UP000241771"/>
    </source>
</evidence>
<evidence type="ECO:0000256" key="1">
    <source>
        <dbReference type="SAM" id="Phobius"/>
    </source>
</evidence>
<comment type="caution">
    <text evidence="2">The sequence shown here is derived from an EMBL/GenBank/DDBJ whole genome shotgun (WGS) entry which is preliminary data.</text>
</comment>
<keyword evidence="1" id="KW-1133">Transmembrane helix</keyword>
<dbReference type="Proteomes" id="UP000241771">
    <property type="component" value="Unassembled WGS sequence"/>
</dbReference>
<feature type="transmembrane region" description="Helical" evidence="1">
    <location>
        <begin position="200"/>
        <end position="219"/>
    </location>
</feature>
<protein>
    <recommendedName>
        <fullName evidence="4">DUF2157 domain-containing protein</fullName>
    </recommendedName>
</protein>
<evidence type="ECO:0008006" key="4">
    <source>
        <dbReference type="Google" id="ProtNLM"/>
    </source>
</evidence>
<keyword evidence="1" id="KW-0812">Transmembrane</keyword>
<keyword evidence="1" id="KW-0472">Membrane</keyword>
<dbReference type="EMBL" id="PYMA01000003">
    <property type="protein sequence ID" value="PSW20882.1"/>
    <property type="molecule type" value="Genomic_DNA"/>
</dbReference>
<organism evidence="2 3">
    <name type="scientific">Photobacterium sanctipauli</name>
    <dbReference type="NCBI Taxonomy" id="1342794"/>
    <lineage>
        <taxon>Bacteria</taxon>
        <taxon>Pseudomonadati</taxon>
        <taxon>Pseudomonadota</taxon>
        <taxon>Gammaproteobacteria</taxon>
        <taxon>Vibrionales</taxon>
        <taxon>Vibrionaceae</taxon>
        <taxon>Photobacterium</taxon>
    </lineage>
</organism>
<accession>A0A2T3NXC2</accession>
<keyword evidence="3" id="KW-1185">Reference proteome</keyword>
<evidence type="ECO:0000313" key="2">
    <source>
        <dbReference type="EMBL" id="PSW20882.1"/>
    </source>
</evidence>
<feature type="transmembrane region" description="Helical" evidence="1">
    <location>
        <begin position="46"/>
        <end position="66"/>
    </location>
</feature>